<dbReference type="RefSeq" id="XP_007767700.1">
    <property type="nucleotide sequence ID" value="XM_007769510.1"/>
</dbReference>
<dbReference type="Pfam" id="PF18803">
    <property type="entry name" value="CxC2"/>
    <property type="match status" value="1"/>
</dbReference>
<dbReference type="InterPro" id="IPR040521">
    <property type="entry name" value="KDZ"/>
</dbReference>
<keyword evidence="4" id="KW-1185">Reference proteome</keyword>
<dbReference type="KEGG" id="cput:CONPUDRAFT_152732"/>
<dbReference type="Pfam" id="PF18758">
    <property type="entry name" value="KDZ"/>
    <property type="match status" value="1"/>
</dbReference>
<dbReference type="PANTHER" id="PTHR33096:SF1">
    <property type="entry name" value="CXC1-LIKE CYSTEINE CLUSTER ASSOCIATED WITH KDZ TRANSPOSASES DOMAIN-CONTAINING PROTEIN"/>
    <property type="match status" value="1"/>
</dbReference>
<dbReference type="AlphaFoldDB" id="A0A5M3MRP5"/>
<reference evidence="4" key="1">
    <citation type="journal article" date="2012" name="Science">
        <title>The Paleozoic origin of enzymatic lignin decomposition reconstructed from 31 fungal genomes.</title>
        <authorList>
            <person name="Floudas D."/>
            <person name="Binder M."/>
            <person name="Riley R."/>
            <person name="Barry K."/>
            <person name="Blanchette R.A."/>
            <person name="Henrissat B."/>
            <person name="Martinez A.T."/>
            <person name="Otillar R."/>
            <person name="Spatafora J.W."/>
            <person name="Yadav J.S."/>
            <person name="Aerts A."/>
            <person name="Benoit I."/>
            <person name="Boyd A."/>
            <person name="Carlson A."/>
            <person name="Copeland A."/>
            <person name="Coutinho P.M."/>
            <person name="de Vries R.P."/>
            <person name="Ferreira P."/>
            <person name="Findley K."/>
            <person name="Foster B."/>
            <person name="Gaskell J."/>
            <person name="Glotzer D."/>
            <person name="Gorecki P."/>
            <person name="Heitman J."/>
            <person name="Hesse C."/>
            <person name="Hori C."/>
            <person name="Igarashi K."/>
            <person name="Jurgens J.A."/>
            <person name="Kallen N."/>
            <person name="Kersten P."/>
            <person name="Kohler A."/>
            <person name="Kuees U."/>
            <person name="Kumar T.K.A."/>
            <person name="Kuo A."/>
            <person name="LaButti K."/>
            <person name="Larrondo L.F."/>
            <person name="Lindquist E."/>
            <person name="Ling A."/>
            <person name="Lombard V."/>
            <person name="Lucas S."/>
            <person name="Lundell T."/>
            <person name="Martin R."/>
            <person name="McLaughlin D.J."/>
            <person name="Morgenstern I."/>
            <person name="Morin E."/>
            <person name="Murat C."/>
            <person name="Nagy L.G."/>
            <person name="Nolan M."/>
            <person name="Ohm R.A."/>
            <person name="Patyshakuliyeva A."/>
            <person name="Rokas A."/>
            <person name="Ruiz-Duenas F.J."/>
            <person name="Sabat G."/>
            <person name="Salamov A."/>
            <person name="Samejima M."/>
            <person name="Schmutz J."/>
            <person name="Slot J.C."/>
            <person name="St John F."/>
            <person name="Stenlid J."/>
            <person name="Sun H."/>
            <person name="Sun S."/>
            <person name="Syed K."/>
            <person name="Tsang A."/>
            <person name="Wiebenga A."/>
            <person name="Young D."/>
            <person name="Pisabarro A."/>
            <person name="Eastwood D.C."/>
            <person name="Martin F."/>
            <person name="Cullen D."/>
            <person name="Grigoriev I.V."/>
            <person name="Hibbett D.S."/>
        </authorList>
    </citation>
    <scope>NUCLEOTIDE SEQUENCE [LARGE SCALE GENOMIC DNA]</scope>
    <source>
        <strain evidence="4">RWD-64-598 SS2</strain>
    </source>
</reference>
<dbReference type="EMBL" id="JH711577">
    <property type="protein sequence ID" value="EIW81828.1"/>
    <property type="molecule type" value="Genomic_DNA"/>
</dbReference>
<dbReference type="OMA" id="HGCIGSE"/>
<organism evidence="3 4">
    <name type="scientific">Coniophora puteana (strain RWD-64-598)</name>
    <name type="common">Brown rot fungus</name>
    <dbReference type="NCBI Taxonomy" id="741705"/>
    <lineage>
        <taxon>Eukaryota</taxon>
        <taxon>Fungi</taxon>
        <taxon>Dikarya</taxon>
        <taxon>Basidiomycota</taxon>
        <taxon>Agaricomycotina</taxon>
        <taxon>Agaricomycetes</taxon>
        <taxon>Agaricomycetidae</taxon>
        <taxon>Boletales</taxon>
        <taxon>Coniophorineae</taxon>
        <taxon>Coniophoraceae</taxon>
        <taxon>Coniophora</taxon>
    </lineage>
</organism>
<dbReference type="GeneID" id="19203053"/>
<evidence type="ECO:0000313" key="4">
    <source>
        <dbReference type="Proteomes" id="UP000053558"/>
    </source>
</evidence>
<evidence type="ECO:0000259" key="2">
    <source>
        <dbReference type="Pfam" id="PF18803"/>
    </source>
</evidence>
<dbReference type="Proteomes" id="UP000053558">
    <property type="component" value="Unassembled WGS sequence"/>
</dbReference>
<dbReference type="PANTHER" id="PTHR33096">
    <property type="entry name" value="CXC2 DOMAIN-CONTAINING PROTEIN"/>
    <property type="match status" value="1"/>
</dbReference>
<protein>
    <recommendedName>
        <fullName evidence="2">CxC2-like cysteine cluster KDZ transposase-associated domain-containing protein</fullName>
    </recommendedName>
</protein>
<dbReference type="InterPro" id="IPR041457">
    <property type="entry name" value="CxC2_KDZ-assoc"/>
</dbReference>
<feature type="region of interest" description="Disordered" evidence="1">
    <location>
        <begin position="564"/>
        <end position="594"/>
    </location>
</feature>
<accession>A0A5M3MRP5</accession>
<gene>
    <name evidence="3" type="ORF">CONPUDRAFT_152732</name>
</gene>
<evidence type="ECO:0000256" key="1">
    <source>
        <dbReference type="SAM" id="MobiDB-lite"/>
    </source>
</evidence>
<comment type="caution">
    <text evidence="3">The sequence shown here is derived from an EMBL/GenBank/DDBJ whole genome shotgun (WGS) entry which is preliminary data.</text>
</comment>
<dbReference type="OrthoDB" id="3192989at2759"/>
<sequence length="788" mass="88922">MRSTHQKLLFHALEVWDKDHWSAASSTSLGLAINMGHDGDICPCAKLPSWHTNNNDADDWMDVDDADNGEDIHADNTTKKTLAQEIMDYRRGTPLQLYADDTTERRRPQVAHITVIDVSGVYELPINWCQCEPMAAHHKQLLDMRLYPGSQKAPRTAFTFDVLNDFMVANLETKVAPNAYWRRLMRVTNTIHPDVIPDRYRELTRCARQWLRLTTRQQHGHGYGLHDEETAVGSLAPFCMACPQPGKNLPEDWKNTGPKWMHYQHLVLDGNFKQQNLHMRRPENDVGFADGLAYTVNKEKYEAHLASTENNYARSTCNNHRAVQSKRHTNHLQSTGIVSVACARHGGFVPNATADLKAGEKQANSDAVASNAGWQWPLLLGIILYYDIMCQYIINFAKRMKKSKHLSWPDGVELIPAIGLFHVHGHKDECVAKFSPTFIEGTGHVDGEILETLWAALNDIAASTLNMSTSWRVDVLNAHMRWSNLRKIMEIVKTISLRWKKALQRYADALEDYNDFTAVCPEDKVQEWKVLIKKAYAARHKNLDANKLFEVKIGKLPSRAACSEKISKTHSQRKNGVSMQPEGAANTSAPPLQTHAAKDPMADIIRWMNLGIDIEEYQLRIQTFIREMGRRVQRGDPAKLESDRRNLLTMIDTFLEDASTYMGDLVIGHDNSTSITLDIAGGNNTDVIWDSELHADSDMAKEYQEEQSDAAQIQPERRTIGLPSAFGRNECKMQGLGPLITIEMELRKGQAHDAIQKLREYIGKKSSNSSHGCIGSELDADLIDAAKS</sequence>
<feature type="domain" description="CxC2-like cysteine cluster KDZ transposase-associated" evidence="2">
    <location>
        <begin position="105"/>
        <end position="190"/>
    </location>
</feature>
<proteinExistence type="predicted"/>
<name>A0A5M3MRP5_CONPW</name>
<evidence type="ECO:0000313" key="3">
    <source>
        <dbReference type="EMBL" id="EIW81828.1"/>
    </source>
</evidence>